<dbReference type="InterPro" id="IPR035965">
    <property type="entry name" value="PAS-like_dom_sf"/>
</dbReference>
<keyword evidence="3" id="KW-1185">Reference proteome</keyword>
<reference evidence="3" key="1">
    <citation type="journal article" date="2019" name="Int. J. Syst. Evol. Microbiol.">
        <title>The Global Catalogue of Microorganisms (GCM) 10K type strain sequencing project: providing services to taxonomists for standard genome sequencing and annotation.</title>
        <authorList>
            <consortium name="The Broad Institute Genomics Platform"/>
            <consortium name="The Broad Institute Genome Sequencing Center for Infectious Disease"/>
            <person name="Wu L."/>
            <person name="Ma J."/>
        </authorList>
    </citation>
    <scope>NUCLEOTIDE SEQUENCE [LARGE SCALE GENOMIC DNA]</scope>
    <source>
        <strain evidence="3">JCM 18126</strain>
    </source>
</reference>
<dbReference type="SUPFAM" id="SSF55785">
    <property type="entry name" value="PYP-like sensor domain (PAS domain)"/>
    <property type="match status" value="1"/>
</dbReference>
<name>A0ABP9H885_9ACTN</name>
<protein>
    <recommendedName>
        <fullName evidence="1">PAS domain-containing protein</fullName>
    </recommendedName>
</protein>
<dbReference type="Gene3D" id="3.30.450.20">
    <property type="entry name" value="PAS domain"/>
    <property type="match status" value="1"/>
</dbReference>
<proteinExistence type="predicted"/>
<comment type="caution">
    <text evidence="2">The sequence shown here is derived from an EMBL/GenBank/DDBJ whole genome shotgun (WGS) entry which is preliminary data.</text>
</comment>
<dbReference type="InterPro" id="IPR000014">
    <property type="entry name" value="PAS"/>
</dbReference>
<dbReference type="Proteomes" id="UP001501195">
    <property type="component" value="Unassembled WGS sequence"/>
</dbReference>
<organism evidence="2 3">
    <name type="scientific">Kineococcus glutinatus</name>
    <dbReference type="NCBI Taxonomy" id="1070872"/>
    <lineage>
        <taxon>Bacteria</taxon>
        <taxon>Bacillati</taxon>
        <taxon>Actinomycetota</taxon>
        <taxon>Actinomycetes</taxon>
        <taxon>Kineosporiales</taxon>
        <taxon>Kineosporiaceae</taxon>
        <taxon>Kineococcus</taxon>
    </lineage>
</organism>
<accession>A0ABP9H885</accession>
<evidence type="ECO:0000313" key="2">
    <source>
        <dbReference type="EMBL" id="GAA4963710.1"/>
    </source>
</evidence>
<dbReference type="EMBL" id="BAABIL010000040">
    <property type="protein sequence ID" value="GAA4963710.1"/>
    <property type="molecule type" value="Genomic_DNA"/>
</dbReference>
<sequence>MTHSNRPGCRAGVAVGLATARSRLRREDGVVACGCGPPSAAAGSGCRRDCGTERIGALAVAARVLDEAADVRDLDEAFRRDPLLRSVVVTGSRGVRLVDRTWFALVAGAGGPGGVGARHGVGELDVPGCLVLDARVPVTRAAELLLARPDDGGTPDDVVVTTPGEPVRTAAVSAVFRSVAAHYARRPLRDPLTGLPSRSYLLHRLAEPPAGAATVRGDADPGAAAGRDRLVLLTDTERRITYVSDSSRHLVGFEPGAVVGTALTDHVHPDDHDRLHVGERVAALTGPSTGTFRVRRADGVPRWFRCRTEPVSDPATRALEVVSVCWDVTDAVAGPG</sequence>
<dbReference type="PROSITE" id="PS50112">
    <property type="entry name" value="PAS"/>
    <property type="match status" value="1"/>
</dbReference>
<gene>
    <name evidence="2" type="ORF">GCM10023225_03710</name>
</gene>
<feature type="domain" description="PAS" evidence="1">
    <location>
        <begin position="231"/>
        <end position="275"/>
    </location>
</feature>
<dbReference type="NCBIfam" id="TIGR00229">
    <property type="entry name" value="sensory_box"/>
    <property type="match status" value="1"/>
</dbReference>
<dbReference type="Pfam" id="PF08447">
    <property type="entry name" value="PAS_3"/>
    <property type="match status" value="1"/>
</dbReference>
<evidence type="ECO:0000259" key="1">
    <source>
        <dbReference type="PROSITE" id="PS50112"/>
    </source>
</evidence>
<dbReference type="CDD" id="cd00130">
    <property type="entry name" value="PAS"/>
    <property type="match status" value="1"/>
</dbReference>
<dbReference type="InterPro" id="IPR013655">
    <property type="entry name" value="PAS_fold_3"/>
</dbReference>
<evidence type="ECO:0000313" key="3">
    <source>
        <dbReference type="Proteomes" id="UP001501195"/>
    </source>
</evidence>